<reference evidence="2 3" key="1">
    <citation type="submission" date="2016-08" db="EMBL/GenBank/DDBJ databases">
        <title>Genomes of anaerobic fungi encode conserved fungal cellulosomes for biomass hydrolysis.</title>
        <authorList>
            <consortium name="DOE Joint Genome Institute"/>
            <person name="Haitjema C.H."/>
            <person name="Gilmore S.P."/>
            <person name="Henske J.K."/>
            <person name="Solomon K.V."/>
            <person name="De Groot R."/>
            <person name="Kuo A."/>
            <person name="Mondo S.J."/>
            <person name="Salamov A.A."/>
            <person name="Labutti K."/>
            <person name="Zhao Z."/>
            <person name="Chiniquy J."/>
            <person name="Barry K."/>
            <person name="Brewer H.M."/>
            <person name="Purvine S.O."/>
            <person name="Wright A.T."/>
            <person name="Boxma B."/>
            <person name="Van Alen T."/>
            <person name="Hackstein J.H."/>
            <person name="Baker S.E."/>
            <person name="Grigoriev I.V."/>
            <person name="O'Malley M.A."/>
        </authorList>
    </citation>
    <scope>NUCLEOTIDE SEQUENCE [LARGE SCALE GENOMIC DNA]</scope>
    <source>
        <strain evidence="3">finn</strain>
    </source>
</reference>
<keyword evidence="3" id="KW-1185">Reference proteome</keyword>
<dbReference type="Proteomes" id="UP000193719">
    <property type="component" value="Unassembled WGS sequence"/>
</dbReference>
<protein>
    <submittedName>
        <fullName evidence="2">Scaffoldin</fullName>
    </submittedName>
</protein>
<evidence type="ECO:0000256" key="1">
    <source>
        <dbReference type="SAM" id="SignalP"/>
    </source>
</evidence>
<feature type="chain" id="PRO_5012530764" evidence="1">
    <location>
        <begin position="27"/>
        <end position="1388"/>
    </location>
</feature>
<dbReference type="STRING" id="1754191.A0A1Y1VM55"/>
<feature type="signal peptide" evidence="1">
    <location>
        <begin position="1"/>
        <end position="26"/>
    </location>
</feature>
<evidence type="ECO:0000313" key="2">
    <source>
        <dbReference type="EMBL" id="ORX59849.1"/>
    </source>
</evidence>
<comment type="caution">
    <text evidence="2">The sequence shown here is derived from an EMBL/GenBank/DDBJ whole genome shotgun (WGS) entry which is preliminary data.</text>
</comment>
<sequence>MKTKTKVLNLIGLLGCSLLCIYNVNAAGLPSCVYESGKISASSPSPCFDETKGCLYDNNNCSTTEGNYFFLKSNDSYVKYTRNDKSGTAIQFGYVCANSKCSLIENAGIYKVETGVFINTYKNNNSVSYQICDITNYDYSIAIKNNGANNGSLRDALILCESDSCVYRSPNEGDVYMTTESNILKCNSKTCTGQQTDSAIFINAAAESGSSSQLIKCTAGSSSATCKLASGNSNKYYMNGMSAKSIIYCNDSNSCKVYKDVEDSYYLNGNEDKEQLISCHNGSCSLQKGLENGHYLTMPLSSNESKIYNVIECVKESEKIVCKVNSRESQGYYRNYDENTNSTSPLIQCTSSNCSSLKLGQDILPGYYVDISDGNANILVCNENSCEDDSTSKTYTSSSPIINGNYVFKDGNLQLVINTKAEIDDNKYSAINSNSSDEEAHYYYVEVSNTKGFPGINAQTTTLFKVSKYYIARVISDGAIFVSDTDNKITKSGTPGTETTIYNCVKSKKTCTINKSCTVDTYFLDSMNKIGYYCNTKGIIEQITANGYYIDSSNGNNKRNLIHCENSECTSSVSTNYYVNAGSNSSSKPLIHCNSSICYATLGSNGYYLSGSKIDGNYGIINCSSSTSCAEVSINSIKRNEHYYINNGGDNVQKPLIQCKNKSCLTVGASEGYYITNDSSNLINCENASSCSVISASVGFYNTAVTVDSGKKIIECSNLATVTCELKDANVGYYVAKTSNVLINCNSTPCKAVTVSNGIYRSATTKVISTNKRDSIPDEEEGDVNNKERSNSSVVYNIISCTNSGCTELSTSELSSIPVCTFNNNKCFINNKVSISTTTVSSISAGGYCTNSDRSIFYFATDSIVIDPYIIDGTTSIYTYTTTTTNCIEAVDKYSNNYYTVGSSIYKVKESSISQLVATGYYFINVEYNTLVSSNSIENYNNEKVKLFKCNDNSCTIIDKSEIVTYFADINKRIIMFNPNSDSYSFAYENDVICIYSNNKCTPREDIKNMEFCITYKGELCLVTNDIKSRETGECYKADSITSKIYGLSQYMYSMNAFAAERITDTAYYVISLSTNSTATTRDYDGRTNSLRIYGCLESKCDIQEPEQGVYYYDSISRYMFRYDGEKWNSPQSSGYALISINSGDTYINRFSLNNNRTIIDGKVKSGYYYTIDKEMYECDQEKYLCEKITNSGYYFTVSGEIYQCIYDSEGLEATECVKKNCIVGQYYYLNSKYYYCSSGYMLNLVSDKTCEYDDKVIINFPVAFSESNPDKIKSAVESVSIVNNSTAVVTNINNKYITSVSGVFTNCTYTVEEKDSEFDLVCVNNYVAVNDKTDNIEICSLTSMGYTECIDDENNPEKCNPSGAISQYKKGLTFILSLVISSLLFFI</sequence>
<proteinExistence type="predicted"/>
<name>A0A1Y1VM55_9FUNG</name>
<reference evidence="2 3" key="2">
    <citation type="submission" date="2016-08" db="EMBL/GenBank/DDBJ databases">
        <title>Pervasive Adenine N6-methylation of Active Genes in Fungi.</title>
        <authorList>
            <consortium name="DOE Joint Genome Institute"/>
            <person name="Mondo S.J."/>
            <person name="Dannebaum R.O."/>
            <person name="Kuo R.C."/>
            <person name="Labutti K."/>
            <person name="Haridas S."/>
            <person name="Kuo A."/>
            <person name="Salamov A."/>
            <person name="Ahrendt S.R."/>
            <person name="Lipzen A."/>
            <person name="Sullivan W."/>
            <person name="Andreopoulos W.B."/>
            <person name="Clum A."/>
            <person name="Lindquist E."/>
            <person name="Daum C."/>
            <person name="Ramamoorthy G.K."/>
            <person name="Gryganskyi A."/>
            <person name="Culley D."/>
            <person name="Magnuson J.K."/>
            <person name="James T.Y."/>
            <person name="O'Malley M.A."/>
            <person name="Stajich J.E."/>
            <person name="Spatafora J.W."/>
            <person name="Visel A."/>
            <person name="Grigoriev I.V."/>
        </authorList>
    </citation>
    <scope>NUCLEOTIDE SEQUENCE [LARGE SCALE GENOMIC DNA]</scope>
    <source>
        <strain evidence="3">finn</strain>
    </source>
</reference>
<keyword evidence="1" id="KW-0732">Signal</keyword>
<organism evidence="2 3">
    <name type="scientific">Piromyces finnis</name>
    <dbReference type="NCBI Taxonomy" id="1754191"/>
    <lineage>
        <taxon>Eukaryota</taxon>
        <taxon>Fungi</taxon>
        <taxon>Fungi incertae sedis</taxon>
        <taxon>Chytridiomycota</taxon>
        <taxon>Chytridiomycota incertae sedis</taxon>
        <taxon>Neocallimastigomycetes</taxon>
        <taxon>Neocallimastigales</taxon>
        <taxon>Neocallimastigaceae</taxon>
        <taxon>Piromyces</taxon>
    </lineage>
</organism>
<dbReference type="EMBL" id="MCFH01000002">
    <property type="protein sequence ID" value="ORX59849.1"/>
    <property type="molecule type" value="Genomic_DNA"/>
</dbReference>
<dbReference type="OrthoDB" id="2135918at2759"/>
<accession>A0A1Y1VM55</accession>
<gene>
    <name evidence="2" type="ORF">BCR36DRAFT_579292</name>
</gene>
<evidence type="ECO:0000313" key="3">
    <source>
        <dbReference type="Proteomes" id="UP000193719"/>
    </source>
</evidence>